<proteinExistence type="predicted"/>
<dbReference type="EMBL" id="JACEEZ010019237">
    <property type="protein sequence ID" value="KAG0715905.1"/>
    <property type="molecule type" value="Genomic_DNA"/>
</dbReference>
<evidence type="ECO:0000313" key="2">
    <source>
        <dbReference type="EMBL" id="KAG0715905.1"/>
    </source>
</evidence>
<feature type="region of interest" description="Disordered" evidence="1">
    <location>
        <begin position="162"/>
        <end position="215"/>
    </location>
</feature>
<dbReference type="Proteomes" id="UP000770661">
    <property type="component" value="Unassembled WGS sequence"/>
</dbReference>
<reference evidence="2" key="1">
    <citation type="submission" date="2020-07" db="EMBL/GenBank/DDBJ databases">
        <title>The High-quality genome of the commercially important snow crab, Chionoecetes opilio.</title>
        <authorList>
            <person name="Jeong J.-H."/>
            <person name="Ryu S."/>
        </authorList>
    </citation>
    <scope>NUCLEOTIDE SEQUENCE</scope>
    <source>
        <strain evidence="2">MADBK_172401_WGS</strain>
        <tissue evidence="2">Digestive gland</tissue>
    </source>
</reference>
<comment type="caution">
    <text evidence="2">The sequence shown here is derived from an EMBL/GenBank/DDBJ whole genome shotgun (WGS) entry which is preliminary data.</text>
</comment>
<gene>
    <name evidence="2" type="ORF">GWK47_010858</name>
</gene>
<protein>
    <submittedName>
        <fullName evidence="2">Uncharacterized protein</fullName>
    </submittedName>
</protein>
<feature type="compositionally biased region" description="Basic residues" evidence="1">
    <location>
        <begin position="162"/>
        <end position="174"/>
    </location>
</feature>
<evidence type="ECO:0000313" key="3">
    <source>
        <dbReference type="Proteomes" id="UP000770661"/>
    </source>
</evidence>
<evidence type="ECO:0000256" key="1">
    <source>
        <dbReference type="SAM" id="MobiDB-lite"/>
    </source>
</evidence>
<name>A0A8J5CMS2_CHIOP</name>
<accession>A0A8J5CMS2</accession>
<organism evidence="2 3">
    <name type="scientific">Chionoecetes opilio</name>
    <name type="common">Atlantic snow crab</name>
    <name type="synonym">Cancer opilio</name>
    <dbReference type="NCBI Taxonomy" id="41210"/>
    <lineage>
        <taxon>Eukaryota</taxon>
        <taxon>Metazoa</taxon>
        <taxon>Ecdysozoa</taxon>
        <taxon>Arthropoda</taxon>
        <taxon>Crustacea</taxon>
        <taxon>Multicrustacea</taxon>
        <taxon>Malacostraca</taxon>
        <taxon>Eumalacostraca</taxon>
        <taxon>Eucarida</taxon>
        <taxon>Decapoda</taxon>
        <taxon>Pleocyemata</taxon>
        <taxon>Brachyura</taxon>
        <taxon>Eubrachyura</taxon>
        <taxon>Majoidea</taxon>
        <taxon>Majidae</taxon>
        <taxon>Chionoecetes</taxon>
    </lineage>
</organism>
<dbReference type="AlphaFoldDB" id="A0A8J5CMS2"/>
<keyword evidence="3" id="KW-1185">Reference proteome</keyword>
<sequence length="215" mass="23803">MCRETAVLLCCAFDLAEPVTSHIPLSFLAQHYHPLSPHALNFHLTLQLHLPLPEGGRQIYGRGMATGEVPNIVIPGESSSVERRGSPGVFVPPKIQKEVLFAAESFYRCEGLGSVATYEYSDVGCVVGEEEILKLYEEYGALAKSKSRKDRDERNKRCIFKRQPQRHLTSRFPRHRSEDPRGRQGVLGGSEGGPAELSKGWRGTKAKGATEEKAT</sequence>